<keyword evidence="3" id="KW-1185">Reference proteome</keyword>
<dbReference type="AlphaFoldDB" id="A0AAN6DZK4"/>
<reference evidence="2" key="1">
    <citation type="journal article" date="2022" name="bioRxiv">
        <title>Deciphering the potential niche of two novel black yeast fungi from a biological soil crust based on their genomes, phenotypes, and melanin regulation.</title>
        <authorList>
            <consortium name="DOE Joint Genome Institute"/>
            <person name="Carr E.C."/>
            <person name="Barton Q."/>
            <person name="Grambo S."/>
            <person name="Sullivan M."/>
            <person name="Renfro C.M."/>
            <person name="Kuo A."/>
            <person name="Pangilinan J."/>
            <person name="Lipzen A."/>
            <person name="Keymanesh K."/>
            <person name="Savage E."/>
            <person name="Barry K."/>
            <person name="Grigoriev I.V."/>
            <person name="Riekhof W.R."/>
            <person name="Harris S.S."/>
        </authorList>
    </citation>
    <scope>NUCLEOTIDE SEQUENCE</scope>
    <source>
        <strain evidence="2">JF 03-4F</strain>
    </source>
</reference>
<proteinExistence type="predicted"/>
<evidence type="ECO:0000313" key="2">
    <source>
        <dbReference type="EMBL" id="KAI1615495.1"/>
    </source>
</evidence>
<evidence type="ECO:0000256" key="1">
    <source>
        <dbReference type="SAM" id="MobiDB-lite"/>
    </source>
</evidence>
<evidence type="ECO:0000313" key="3">
    <source>
        <dbReference type="Proteomes" id="UP001203852"/>
    </source>
</evidence>
<feature type="region of interest" description="Disordered" evidence="1">
    <location>
        <begin position="45"/>
        <end position="84"/>
    </location>
</feature>
<organism evidence="2 3">
    <name type="scientific">Exophiala viscosa</name>
    <dbReference type="NCBI Taxonomy" id="2486360"/>
    <lineage>
        <taxon>Eukaryota</taxon>
        <taxon>Fungi</taxon>
        <taxon>Dikarya</taxon>
        <taxon>Ascomycota</taxon>
        <taxon>Pezizomycotina</taxon>
        <taxon>Eurotiomycetes</taxon>
        <taxon>Chaetothyriomycetidae</taxon>
        <taxon>Chaetothyriales</taxon>
        <taxon>Herpotrichiellaceae</taxon>
        <taxon>Exophiala</taxon>
    </lineage>
</organism>
<accession>A0AAN6DZK4</accession>
<feature type="compositionally biased region" description="Polar residues" evidence="1">
    <location>
        <begin position="60"/>
        <end position="76"/>
    </location>
</feature>
<sequence length="252" mass="29774">MKVAVKISSFRQEIRDRDLTFFPSAVFEMMYLSIFQRHATRSSLTKISKRTHPNKKQEDTYTPTTSTSHLQSLRQSKVNEYRRQEMDPEEAKILHTMTPEEQTELESWSAAEEDRYIMTTNSHKQYLRTEKAKPLQECKEIERDYRYKDNIRIIERRALERICLERTKQYMADVLESSAHFKALLEDNIALADEMVDRQRAQAGEEGELARWFFDQLVKETEQRIVAEVGILALAKDKEEEVSDRLENNVSE</sequence>
<dbReference type="Proteomes" id="UP001203852">
    <property type="component" value="Unassembled WGS sequence"/>
</dbReference>
<dbReference type="EMBL" id="MU404352">
    <property type="protein sequence ID" value="KAI1615495.1"/>
    <property type="molecule type" value="Genomic_DNA"/>
</dbReference>
<comment type="caution">
    <text evidence="2">The sequence shown here is derived from an EMBL/GenBank/DDBJ whole genome shotgun (WGS) entry which is preliminary data.</text>
</comment>
<gene>
    <name evidence="2" type="ORF">EDD36DRAFT_432947</name>
</gene>
<protein>
    <submittedName>
        <fullName evidence="2">Uncharacterized protein</fullName>
    </submittedName>
</protein>
<name>A0AAN6DZK4_9EURO</name>